<protein>
    <recommendedName>
        <fullName evidence="3">Endonuclease/exonuclease/phosphatase domain-containing protein</fullName>
    </recommendedName>
</protein>
<dbReference type="Proteomes" id="UP001634394">
    <property type="component" value="Unassembled WGS sequence"/>
</dbReference>
<sequence>MTEKKILQISAGAVVQHVQVVLKDGVHHCCNLNEYCPGEKSGFIEKKRRSRTRFLAWLGFEEENAVSDIIAFGDFNTPDKETTYMKQSITEQEQNSEEYQGITCLDRTVIKTSIRQKHVSSIADSFQGSFDHFTTLLGLVDPGWSINNLAEHGAVKVQVFYDGNTKYRKDKSYDHVIMEVYEGLSEDHITMHNKSPNVNALSWRSEISTFTRKTVSIVFF</sequence>
<accession>A0ABD3XYI7</accession>
<organism evidence="1 2">
    <name type="scientific">Sinanodonta woodiana</name>
    <name type="common">Chinese pond mussel</name>
    <name type="synonym">Anodonta woodiana</name>
    <dbReference type="NCBI Taxonomy" id="1069815"/>
    <lineage>
        <taxon>Eukaryota</taxon>
        <taxon>Metazoa</taxon>
        <taxon>Spiralia</taxon>
        <taxon>Lophotrochozoa</taxon>
        <taxon>Mollusca</taxon>
        <taxon>Bivalvia</taxon>
        <taxon>Autobranchia</taxon>
        <taxon>Heteroconchia</taxon>
        <taxon>Palaeoheterodonta</taxon>
        <taxon>Unionida</taxon>
        <taxon>Unionoidea</taxon>
        <taxon>Unionidae</taxon>
        <taxon>Unioninae</taxon>
        <taxon>Sinanodonta</taxon>
    </lineage>
</organism>
<comment type="caution">
    <text evidence="1">The sequence shown here is derived from an EMBL/GenBank/DDBJ whole genome shotgun (WGS) entry which is preliminary data.</text>
</comment>
<keyword evidence="2" id="KW-1185">Reference proteome</keyword>
<evidence type="ECO:0008006" key="3">
    <source>
        <dbReference type="Google" id="ProtNLM"/>
    </source>
</evidence>
<reference evidence="1 2" key="1">
    <citation type="submission" date="2024-11" db="EMBL/GenBank/DDBJ databases">
        <title>Chromosome-level genome assembly of the freshwater bivalve Anodonta woodiana.</title>
        <authorList>
            <person name="Chen X."/>
        </authorList>
    </citation>
    <scope>NUCLEOTIDE SEQUENCE [LARGE SCALE GENOMIC DNA]</scope>
    <source>
        <strain evidence="1">MN2024</strain>
        <tissue evidence="1">Gills</tissue>
    </source>
</reference>
<evidence type="ECO:0000313" key="1">
    <source>
        <dbReference type="EMBL" id="KAL3890098.1"/>
    </source>
</evidence>
<name>A0ABD3XYI7_SINWO</name>
<dbReference type="EMBL" id="JBJQND010000001">
    <property type="protein sequence ID" value="KAL3890098.1"/>
    <property type="molecule type" value="Genomic_DNA"/>
</dbReference>
<gene>
    <name evidence="1" type="ORF">ACJMK2_002393</name>
</gene>
<evidence type="ECO:0000313" key="2">
    <source>
        <dbReference type="Proteomes" id="UP001634394"/>
    </source>
</evidence>
<proteinExistence type="predicted"/>
<dbReference type="AlphaFoldDB" id="A0ABD3XYI7"/>